<dbReference type="GO" id="GO:0055085">
    <property type="term" value="P:transmembrane transport"/>
    <property type="evidence" value="ECO:0007669"/>
    <property type="project" value="InterPro"/>
</dbReference>
<dbReference type="AlphaFoldDB" id="A0A1F4R8P1"/>
<comment type="caution">
    <text evidence="8">The sequence shown here is derived from an EMBL/GenBank/DDBJ whole genome shotgun (WGS) entry which is preliminary data.</text>
</comment>
<dbReference type="Pfam" id="PF03547">
    <property type="entry name" value="Mem_trans"/>
    <property type="match status" value="2"/>
</dbReference>
<feature type="transmembrane region" description="Helical" evidence="7">
    <location>
        <begin position="154"/>
        <end position="171"/>
    </location>
</feature>
<organism evidence="8 9">
    <name type="scientific">candidate division WOR-1 bacterium RIFCSPLOWO2_02_FULL_46_20</name>
    <dbReference type="NCBI Taxonomy" id="1802567"/>
    <lineage>
        <taxon>Bacteria</taxon>
        <taxon>Bacillati</taxon>
        <taxon>Saganbacteria</taxon>
    </lineage>
</organism>
<keyword evidence="6 7" id="KW-0472">Membrane</keyword>
<gene>
    <name evidence="8" type="ORF">A3H38_02960</name>
</gene>
<evidence type="ECO:0000256" key="4">
    <source>
        <dbReference type="ARBA" id="ARBA00022692"/>
    </source>
</evidence>
<dbReference type="GO" id="GO:0016020">
    <property type="term" value="C:membrane"/>
    <property type="evidence" value="ECO:0007669"/>
    <property type="project" value="UniProtKB-SubCell"/>
</dbReference>
<sequence length="293" mass="31706">MLYSQIAKIILPIIIIALIGFIFGKLKKTELKSMADFIIYIASPALAITQLSMQHMTIPEIFSISMSAALIILGLGAIAWLLFKITKTAVPNGIYLPIMFMNSGYIGYPLVLFAFGGEGLSKAIIFNMTNAILVFSVGIYIISQGKDRWQFLKVPFIYAAVLGILLSLTGLKLPPFIYAPLYLLGATTIPLAIFMLGSSLAKTKINSLKLPLLASVLRIGLGFCLGLLAVFLLRLQGVTANMVILLSSLASGLMPIAISEEYDRDSDLIASTIALSTLISVATIILILKWLTI</sequence>
<accession>A0A1F4R8P1</accession>
<feature type="transmembrane region" description="Helical" evidence="7">
    <location>
        <begin position="268"/>
        <end position="291"/>
    </location>
</feature>
<feature type="transmembrane region" description="Helical" evidence="7">
    <location>
        <begin position="123"/>
        <end position="142"/>
    </location>
</feature>
<keyword evidence="5 7" id="KW-1133">Transmembrane helix</keyword>
<evidence type="ECO:0000256" key="1">
    <source>
        <dbReference type="ARBA" id="ARBA00004141"/>
    </source>
</evidence>
<evidence type="ECO:0000256" key="2">
    <source>
        <dbReference type="ARBA" id="ARBA00022448"/>
    </source>
</evidence>
<keyword evidence="4 7" id="KW-0812">Transmembrane</keyword>
<evidence type="ECO:0008006" key="10">
    <source>
        <dbReference type="Google" id="ProtNLM"/>
    </source>
</evidence>
<dbReference type="EMBL" id="METP01000048">
    <property type="protein sequence ID" value="OGC04605.1"/>
    <property type="molecule type" value="Genomic_DNA"/>
</dbReference>
<evidence type="ECO:0000256" key="6">
    <source>
        <dbReference type="ARBA" id="ARBA00023136"/>
    </source>
</evidence>
<comment type="subcellular location">
    <subcellularLocation>
        <location evidence="1">Membrane</location>
        <topology evidence="1">Multi-pass membrane protein</topology>
    </subcellularLocation>
</comment>
<evidence type="ECO:0000313" key="8">
    <source>
        <dbReference type="EMBL" id="OGC04605.1"/>
    </source>
</evidence>
<feature type="transmembrane region" description="Helical" evidence="7">
    <location>
        <begin position="95"/>
        <end position="117"/>
    </location>
</feature>
<feature type="transmembrane region" description="Helical" evidence="7">
    <location>
        <begin position="238"/>
        <end position="256"/>
    </location>
</feature>
<dbReference type="InterPro" id="IPR004776">
    <property type="entry name" value="Mem_transp_PIN-like"/>
</dbReference>
<dbReference type="PANTHER" id="PTHR36838">
    <property type="entry name" value="AUXIN EFFLUX CARRIER FAMILY PROTEIN"/>
    <property type="match status" value="1"/>
</dbReference>
<feature type="transmembrane region" description="Helical" evidence="7">
    <location>
        <begin position="6"/>
        <end position="25"/>
    </location>
</feature>
<evidence type="ECO:0000256" key="7">
    <source>
        <dbReference type="SAM" id="Phobius"/>
    </source>
</evidence>
<keyword evidence="3" id="KW-1003">Cell membrane</keyword>
<evidence type="ECO:0000256" key="5">
    <source>
        <dbReference type="ARBA" id="ARBA00022989"/>
    </source>
</evidence>
<proteinExistence type="predicted"/>
<evidence type="ECO:0000256" key="3">
    <source>
        <dbReference type="ARBA" id="ARBA00022475"/>
    </source>
</evidence>
<keyword evidence="2" id="KW-0813">Transport</keyword>
<feature type="transmembrane region" description="Helical" evidence="7">
    <location>
        <begin position="210"/>
        <end position="232"/>
    </location>
</feature>
<feature type="transmembrane region" description="Helical" evidence="7">
    <location>
        <begin position="177"/>
        <end position="198"/>
    </location>
</feature>
<protein>
    <recommendedName>
        <fullName evidence="10">Transporter</fullName>
    </recommendedName>
</protein>
<dbReference type="PANTHER" id="PTHR36838:SF1">
    <property type="entry name" value="SLR1864 PROTEIN"/>
    <property type="match status" value="1"/>
</dbReference>
<feature type="transmembrane region" description="Helical" evidence="7">
    <location>
        <begin position="61"/>
        <end position="83"/>
    </location>
</feature>
<dbReference type="Proteomes" id="UP000176938">
    <property type="component" value="Unassembled WGS sequence"/>
</dbReference>
<reference evidence="8 9" key="1">
    <citation type="journal article" date="2016" name="Nat. Commun.">
        <title>Thousands of microbial genomes shed light on interconnected biogeochemical processes in an aquifer system.</title>
        <authorList>
            <person name="Anantharaman K."/>
            <person name="Brown C.T."/>
            <person name="Hug L.A."/>
            <person name="Sharon I."/>
            <person name="Castelle C.J."/>
            <person name="Probst A.J."/>
            <person name="Thomas B.C."/>
            <person name="Singh A."/>
            <person name="Wilkins M.J."/>
            <person name="Karaoz U."/>
            <person name="Brodie E.L."/>
            <person name="Williams K.H."/>
            <person name="Hubbard S.S."/>
            <person name="Banfield J.F."/>
        </authorList>
    </citation>
    <scope>NUCLEOTIDE SEQUENCE [LARGE SCALE GENOMIC DNA]</scope>
</reference>
<name>A0A1F4R8P1_UNCSA</name>
<evidence type="ECO:0000313" key="9">
    <source>
        <dbReference type="Proteomes" id="UP000176938"/>
    </source>
</evidence>